<comment type="caution">
    <text evidence="2">The sequence shown here is derived from an EMBL/GenBank/DDBJ whole genome shotgun (WGS) entry which is preliminary data.</text>
</comment>
<dbReference type="EMBL" id="MSFM01000001">
    <property type="protein sequence ID" value="PKY08769.1"/>
    <property type="molecule type" value="Genomic_DNA"/>
</dbReference>
<dbReference type="InterPro" id="IPR011008">
    <property type="entry name" value="Dimeric_a/b-barrel"/>
</dbReference>
<dbReference type="VEuPathDB" id="FungiDB:P168DRAFT_314826"/>
<sequence length="106" mass="11883">MAGEIYNIVKLVPRPEKFNELVEAFKTLSKHVQEQEPKTQIYFALQPPKSQELIIVEKYTDIDNLKAHAGSSEFKTFFKAVGPLLAQPAEIKTSSFVGGFDGRAKL</sequence>
<dbReference type="AlphaFoldDB" id="A0A2I1DFW3"/>
<feature type="domain" description="ABM" evidence="1">
    <location>
        <begin position="5"/>
        <end position="96"/>
    </location>
</feature>
<gene>
    <name evidence="2" type="ORF">P168DRAFT_314826</name>
</gene>
<evidence type="ECO:0000313" key="3">
    <source>
        <dbReference type="Proteomes" id="UP000234254"/>
    </source>
</evidence>
<dbReference type="InterPro" id="IPR007138">
    <property type="entry name" value="ABM_dom"/>
</dbReference>
<dbReference type="PANTHER" id="PTHR40624:SF1">
    <property type="entry name" value="BIOSYNTHESIS MONOOXYGENASE, PUTATIVE (AFU_ORTHOLOGUE AFUA_1G12025)-RELATED"/>
    <property type="match status" value="1"/>
</dbReference>
<proteinExistence type="predicted"/>
<name>A0A2I1DFW3_ASPC2</name>
<accession>A0A2I1DFW3</accession>
<keyword evidence="3" id="KW-1185">Reference proteome</keyword>
<organism evidence="2 3">
    <name type="scientific">Aspergillus campestris (strain IBT 28561)</name>
    <dbReference type="NCBI Taxonomy" id="1392248"/>
    <lineage>
        <taxon>Eukaryota</taxon>
        <taxon>Fungi</taxon>
        <taxon>Dikarya</taxon>
        <taxon>Ascomycota</taxon>
        <taxon>Pezizomycotina</taxon>
        <taxon>Eurotiomycetes</taxon>
        <taxon>Eurotiomycetidae</taxon>
        <taxon>Eurotiales</taxon>
        <taxon>Aspergillaceae</taxon>
        <taxon>Aspergillus</taxon>
        <taxon>Aspergillus subgen. Circumdati</taxon>
    </lineage>
</organism>
<protein>
    <recommendedName>
        <fullName evidence="1">ABM domain-containing protein</fullName>
    </recommendedName>
</protein>
<reference evidence="2" key="1">
    <citation type="submission" date="2016-12" db="EMBL/GenBank/DDBJ databases">
        <title>The genomes of Aspergillus section Nigri reveals drivers in fungal speciation.</title>
        <authorList>
            <consortium name="DOE Joint Genome Institute"/>
            <person name="Vesth T.C."/>
            <person name="Nybo J."/>
            <person name="Theobald S."/>
            <person name="Brandl J."/>
            <person name="Frisvad J.C."/>
            <person name="Nielsen K.F."/>
            <person name="Lyhne E.K."/>
            <person name="Kogle M.E."/>
            <person name="Kuo A."/>
            <person name="Riley R."/>
            <person name="Clum A."/>
            <person name="Nolan M."/>
            <person name="Lipzen A."/>
            <person name="Salamov A."/>
            <person name="Henrissat B."/>
            <person name="Wiebenga A."/>
            <person name="De vries R.P."/>
            <person name="Grigoriev I.V."/>
            <person name="Mortensen U.H."/>
            <person name="Andersen M.R."/>
            <person name="Baker S.E."/>
        </authorList>
    </citation>
    <scope>NUCLEOTIDE SEQUENCE</scope>
    <source>
        <strain evidence="2">IBT 28561</strain>
    </source>
</reference>
<dbReference type="OrthoDB" id="10011777at2759"/>
<dbReference type="PANTHER" id="PTHR40624">
    <property type="entry name" value="BIOSYNTHESIS MONOOXYGENASE, PUTATIVE (AFU_ORTHOLOGUE AFUA_1G12025)-RELATED"/>
    <property type="match status" value="1"/>
</dbReference>
<dbReference type="PROSITE" id="PS51725">
    <property type="entry name" value="ABM"/>
    <property type="match status" value="1"/>
</dbReference>
<dbReference type="Pfam" id="PF03992">
    <property type="entry name" value="ABM"/>
    <property type="match status" value="1"/>
</dbReference>
<dbReference type="Proteomes" id="UP000234254">
    <property type="component" value="Unassembled WGS sequence"/>
</dbReference>
<dbReference type="RefSeq" id="XP_024697363.1">
    <property type="nucleotide sequence ID" value="XM_024839839.1"/>
</dbReference>
<evidence type="ECO:0000313" key="2">
    <source>
        <dbReference type="EMBL" id="PKY08769.1"/>
    </source>
</evidence>
<dbReference type="GeneID" id="36547363"/>
<evidence type="ECO:0000259" key="1">
    <source>
        <dbReference type="PROSITE" id="PS51725"/>
    </source>
</evidence>
<dbReference type="Gene3D" id="3.30.70.100">
    <property type="match status" value="1"/>
</dbReference>
<dbReference type="SUPFAM" id="SSF54909">
    <property type="entry name" value="Dimeric alpha+beta barrel"/>
    <property type="match status" value="1"/>
</dbReference>